<gene>
    <name evidence="1" type="ORF">HAND00432_LOCUS24868</name>
</gene>
<dbReference type="InterPro" id="IPR015943">
    <property type="entry name" value="WD40/YVTN_repeat-like_dom_sf"/>
</dbReference>
<evidence type="ECO:0000313" key="1">
    <source>
        <dbReference type="EMBL" id="CAD8973866.1"/>
    </source>
</evidence>
<sequence>MFPRTHAQLTSGRFRWISYCGGVLRVCLGRAGKDSKGRACPTDRVAREWRLGGGFQSLHQMFCAVEASWLHLGESGTPRTLGDSEHVPGIDHDMSPSIVVKQPLGRKEDAKVIKPSVKKAIKHSASVTAVSFAGEDILFCGFADGTISKWSVPQKQKLGHWEAHASEVIGLVLSPDRNTIFSFAHAEVLRAWYVDITSTLELSSFHSKSMCRMWS</sequence>
<dbReference type="InterPro" id="IPR036322">
    <property type="entry name" value="WD40_repeat_dom_sf"/>
</dbReference>
<proteinExistence type="predicted"/>
<protein>
    <submittedName>
        <fullName evidence="1">Uncharacterized protein</fullName>
    </submittedName>
</protein>
<name>A0A7S1EEY8_HEMAN</name>
<reference evidence="1" key="1">
    <citation type="submission" date="2021-01" db="EMBL/GenBank/DDBJ databases">
        <authorList>
            <person name="Corre E."/>
            <person name="Pelletier E."/>
            <person name="Niang G."/>
            <person name="Scheremetjew M."/>
            <person name="Finn R."/>
            <person name="Kale V."/>
            <person name="Holt S."/>
            <person name="Cochrane G."/>
            <person name="Meng A."/>
            <person name="Brown T."/>
            <person name="Cohen L."/>
        </authorList>
    </citation>
    <scope>NUCLEOTIDE SEQUENCE</scope>
    <source>
        <strain evidence="1">CCMP644</strain>
    </source>
</reference>
<dbReference type="AlphaFoldDB" id="A0A7S1EEY8"/>
<dbReference type="SUPFAM" id="SSF50978">
    <property type="entry name" value="WD40 repeat-like"/>
    <property type="match status" value="1"/>
</dbReference>
<dbReference type="Gene3D" id="2.130.10.10">
    <property type="entry name" value="YVTN repeat-like/Quinoprotein amine dehydrogenase"/>
    <property type="match status" value="1"/>
</dbReference>
<organism evidence="1">
    <name type="scientific">Hemiselmis andersenii</name>
    <name type="common">Cryptophyte alga</name>
    <dbReference type="NCBI Taxonomy" id="464988"/>
    <lineage>
        <taxon>Eukaryota</taxon>
        <taxon>Cryptophyceae</taxon>
        <taxon>Cryptomonadales</taxon>
        <taxon>Hemiselmidaceae</taxon>
        <taxon>Hemiselmis</taxon>
    </lineage>
</organism>
<dbReference type="EMBL" id="HBFX01041315">
    <property type="protein sequence ID" value="CAD8973866.1"/>
    <property type="molecule type" value="Transcribed_RNA"/>
</dbReference>
<dbReference type="SMART" id="SM00320">
    <property type="entry name" value="WD40"/>
    <property type="match status" value="2"/>
</dbReference>
<dbReference type="InterPro" id="IPR001680">
    <property type="entry name" value="WD40_rpt"/>
</dbReference>
<accession>A0A7S1EEY8</accession>